<name>A0ABS5P4Z3_9BACT</name>
<reference evidence="1 2" key="1">
    <citation type="journal article" date="2021" name="Syst. Appl. Microbiol.">
        <title>nCampylobacter vulpis sp. nov. isolated from wild red foxes.</title>
        <authorList>
            <person name="Parisi A."/>
            <person name="Chiara M."/>
            <person name="Caffara M."/>
            <person name="Mion D."/>
            <person name="Miller W.G."/>
            <person name="Caruso M."/>
            <person name="Manzari C."/>
            <person name="Florio D."/>
            <person name="Capozzi L."/>
            <person name="D'Erchia A.M."/>
            <person name="Manzulli V."/>
            <person name="Zanoni R.G."/>
        </authorList>
    </citation>
    <scope>NUCLEOTIDE SEQUENCE [LARGE SCALE GENOMIC DNA]</scope>
    <source>
        <strain evidence="1 2">52/13</strain>
    </source>
</reference>
<dbReference type="Pfam" id="PF11186">
    <property type="entry name" value="DUF2972"/>
    <property type="match status" value="1"/>
</dbReference>
<proteinExistence type="predicted"/>
<comment type="caution">
    <text evidence="1">The sequence shown here is derived from an EMBL/GenBank/DDBJ whole genome shotgun (WGS) entry which is preliminary data.</text>
</comment>
<protein>
    <submittedName>
        <fullName evidence="1">DUF2972 domain-containing protein</fullName>
    </submittedName>
</protein>
<dbReference type="RefSeq" id="WP_213276147.1">
    <property type="nucleotide sequence ID" value="NZ_VJYU01000061.1"/>
</dbReference>
<keyword evidence="2" id="KW-1185">Reference proteome</keyword>
<dbReference type="EMBL" id="VJYU01000061">
    <property type="protein sequence ID" value="MBS4241775.1"/>
    <property type="molecule type" value="Genomic_DNA"/>
</dbReference>
<feature type="non-terminal residue" evidence="1">
    <location>
        <position position="204"/>
    </location>
</feature>
<evidence type="ECO:0000313" key="1">
    <source>
        <dbReference type="EMBL" id="MBS4241775.1"/>
    </source>
</evidence>
<dbReference type="InterPro" id="IPR021353">
    <property type="entry name" value="DUF2972"/>
</dbReference>
<evidence type="ECO:0000313" key="2">
    <source>
        <dbReference type="Proteomes" id="UP000811399"/>
    </source>
</evidence>
<accession>A0ABS5P4Z3</accession>
<organism evidence="1 2">
    <name type="scientific">Campylobacter vulpis</name>
    <dbReference type="NCBI Taxonomy" id="1655500"/>
    <lineage>
        <taxon>Bacteria</taxon>
        <taxon>Pseudomonadati</taxon>
        <taxon>Campylobacterota</taxon>
        <taxon>Epsilonproteobacteria</taxon>
        <taxon>Campylobacterales</taxon>
        <taxon>Campylobacteraceae</taxon>
        <taxon>Campylobacter</taxon>
    </lineage>
</organism>
<sequence>MRGGGGKPRQIIYIDTQDLQADKAFDTMQKLSKILHFNPPKQEDKTKFERKAWNNYTSFLPFTLFINHKDFSYLKNKIKFNFTEEPLSNLKDTKNLFLDKNDPCYENLSINVEQEHYELIKEDEKIKERLKSYFKEFVKILEEKVKFRANNVLSEQDILNYFKANSSLALKFKTLLDKELTHIKQTRPDIIASWKYYAEFEEIC</sequence>
<dbReference type="Proteomes" id="UP000811399">
    <property type="component" value="Unassembled WGS sequence"/>
</dbReference>
<gene>
    <name evidence="1" type="ORF">CVU5213_08685</name>
</gene>